<comment type="caution">
    <text evidence="11">The sequence shown here is derived from an EMBL/GenBank/DDBJ whole genome shotgun (WGS) entry which is preliminary data.</text>
</comment>
<evidence type="ECO:0000256" key="5">
    <source>
        <dbReference type="ARBA" id="ARBA00022692"/>
    </source>
</evidence>
<accession>A0A9X2X5A1</accession>
<evidence type="ECO:0000313" key="12">
    <source>
        <dbReference type="Proteomes" id="UP001149009"/>
    </source>
</evidence>
<evidence type="ECO:0000313" key="11">
    <source>
        <dbReference type="EMBL" id="MCT8988708.1"/>
    </source>
</evidence>
<dbReference type="RefSeq" id="WP_261513311.1">
    <property type="nucleotide sequence ID" value="NZ_JAODNV010000001.1"/>
</dbReference>
<dbReference type="InterPro" id="IPR007387">
    <property type="entry name" value="TRAP_DctQ"/>
</dbReference>
<keyword evidence="3" id="KW-1003">Cell membrane</keyword>
<keyword evidence="5 9" id="KW-0812">Transmembrane</keyword>
<protein>
    <recommendedName>
        <fullName evidence="9">TRAP transporter small permease protein</fullName>
    </recommendedName>
</protein>
<dbReference type="Proteomes" id="UP001149009">
    <property type="component" value="Unassembled WGS sequence"/>
</dbReference>
<comment type="function">
    <text evidence="9">Part of the tripartite ATP-independent periplasmic (TRAP) transport system.</text>
</comment>
<dbReference type="GO" id="GO:0022857">
    <property type="term" value="F:transmembrane transporter activity"/>
    <property type="evidence" value="ECO:0007669"/>
    <property type="project" value="UniProtKB-UniRule"/>
</dbReference>
<evidence type="ECO:0000256" key="2">
    <source>
        <dbReference type="ARBA" id="ARBA00022448"/>
    </source>
</evidence>
<evidence type="ECO:0000256" key="9">
    <source>
        <dbReference type="RuleBase" id="RU369079"/>
    </source>
</evidence>
<dbReference type="AlphaFoldDB" id="A0A9X2X5A1"/>
<evidence type="ECO:0000256" key="4">
    <source>
        <dbReference type="ARBA" id="ARBA00022519"/>
    </source>
</evidence>
<sequence length="171" mass="19453">MNAIRRFARGYVWLVETFGILSMAVVAFIAVLQVVFRYVIGASLYWSEELMRYLTIWSVFGVAGLAYSRGEMLGFTVLVDAMPRLPRQMVKLAVRIVIVVFLTVIAWYGFDFAWRTHNDLATALRISMFWVHLSIPVGCVLMAIHVIAQQFLPEPEPQSEHIAFHSGEALE</sequence>
<evidence type="ECO:0000256" key="8">
    <source>
        <dbReference type="ARBA" id="ARBA00038436"/>
    </source>
</evidence>
<dbReference type="Pfam" id="PF04290">
    <property type="entry name" value="DctQ"/>
    <property type="match status" value="1"/>
</dbReference>
<name>A0A9X2X5A1_9HYPH</name>
<dbReference type="GO" id="GO:0015740">
    <property type="term" value="P:C4-dicarboxylate transport"/>
    <property type="evidence" value="ECO:0007669"/>
    <property type="project" value="TreeGrafter"/>
</dbReference>
<feature type="transmembrane region" description="Helical" evidence="9">
    <location>
        <begin position="12"/>
        <end position="38"/>
    </location>
</feature>
<evidence type="ECO:0000256" key="1">
    <source>
        <dbReference type="ARBA" id="ARBA00004429"/>
    </source>
</evidence>
<comment type="subunit">
    <text evidence="9">The complex comprises the extracytoplasmic solute receptor protein and the two transmembrane proteins.</text>
</comment>
<keyword evidence="7 9" id="KW-0472">Membrane</keyword>
<dbReference type="EMBL" id="JAODNV010000001">
    <property type="protein sequence ID" value="MCT8988708.1"/>
    <property type="molecule type" value="Genomic_DNA"/>
</dbReference>
<feature type="transmembrane region" description="Helical" evidence="9">
    <location>
        <begin position="89"/>
        <end position="109"/>
    </location>
</feature>
<feature type="transmembrane region" description="Helical" evidence="9">
    <location>
        <begin position="129"/>
        <end position="148"/>
    </location>
</feature>
<evidence type="ECO:0000259" key="10">
    <source>
        <dbReference type="Pfam" id="PF04290"/>
    </source>
</evidence>
<comment type="subcellular location">
    <subcellularLocation>
        <location evidence="1 9">Cell inner membrane</location>
        <topology evidence="1 9">Multi-pass membrane protein</topology>
    </subcellularLocation>
</comment>
<comment type="similarity">
    <text evidence="8 9">Belongs to the TRAP transporter small permease family.</text>
</comment>
<dbReference type="PANTHER" id="PTHR35011">
    <property type="entry name" value="2,3-DIKETO-L-GULONATE TRAP TRANSPORTER SMALL PERMEASE PROTEIN YIAM"/>
    <property type="match status" value="1"/>
</dbReference>
<keyword evidence="6 9" id="KW-1133">Transmembrane helix</keyword>
<proteinExistence type="inferred from homology"/>
<gene>
    <name evidence="11" type="ORF">NYR54_00145</name>
</gene>
<keyword evidence="12" id="KW-1185">Reference proteome</keyword>
<dbReference type="InterPro" id="IPR055348">
    <property type="entry name" value="DctQ"/>
</dbReference>
<keyword evidence="4 9" id="KW-0997">Cell inner membrane</keyword>
<evidence type="ECO:0000256" key="6">
    <source>
        <dbReference type="ARBA" id="ARBA00022989"/>
    </source>
</evidence>
<evidence type="ECO:0000256" key="7">
    <source>
        <dbReference type="ARBA" id="ARBA00023136"/>
    </source>
</evidence>
<dbReference type="GO" id="GO:0005886">
    <property type="term" value="C:plasma membrane"/>
    <property type="evidence" value="ECO:0007669"/>
    <property type="project" value="UniProtKB-SubCell"/>
</dbReference>
<feature type="domain" description="Tripartite ATP-independent periplasmic transporters DctQ component" evidence="10">
    <location>
        <begin position="28"/>
        <end position="149"/>
    </location>
</feature>
<evidence type="ECO:0000256" key="3">
    <source>
        <dbReference type="ARBA" id="ARBA00022475"/>
    </source>
</evidence>
<reference evidence="11" key="1">
    <citation type="submission" date="2022-08" db="EMBL/GenBank/DDBJ databases">
        <title>Chelativorans sichuanense sp. nov., a paraffin oil-degrading bacterium isolated from a mixture of oil-based drill cuttings and paddy soil.</title>
        <authorList>
            <person name="Yu J."/>
            <person name="Liu H."/>
            <person name="Chen Q."/>
        </authorList>
    </citation>
    <scope>NUCLEOTIDE SEQUENCE</scope>
    <source>
        <strain evidence="11">SCAU 2101</strain>
    </source>
</reference>
<keyword evidence="2 9" id="KW-0813">Transport</keyword>
<feature type="transmembrane region" description="Helical" evidence="9">
    <location>
        <begin position="50"/>
        <end position="68"/>
    </location>
</feature>
<dbReference type="PANTHER" id="PTHR35011:SF2">
    <property type="entry name" value="2,3-DIKETO-L-GULONATE TRAP TRANSPORTER SMALL PERMEASE PROTEIN YIAM"/>
    <property type="match status" value="1"/>
</dbReference>
<organism evidence="11 12">
    <name type="scientific">Chelativorans petroleitrophicus</name>
    <dbReference type="NCBI Taxonomy" id="2975484"/>
    <lineage>
        <taxon>Bacteria</taxon>
        <taxon>Pseudomonadati</taxon>
        <taxon>Pseudomonadota</taxon>
        <taxon>Alphaproteobacteria</taxon>
        <taxon>Hyphomicrobiales</taxon>
        <taxon>Phyllobacteriaceae</taxon>
        <taxon>Chelativorans</taxon>
    </lineage>
</organism>